<organism evidence="1 2">
    <name type="scientific">Dipteronia dyeriana</name>
    <dbReference type="NCBI Taxonomy" id="168575"/>
    <lineage>
        <taxon>Eukaryota</taxon>
        <taxon>Viridiplantae</taxon>
        <taxon>Streptophyta</taxon>
        <taxon>Embryophyta</taxon>
        <taxon>Tracheophyta</taxon>
        <taxon>Spermatophyta</taxon>
        <taxon>Magnoliopsida</taxon>
        <taxon>eudicotyledons</taxon>
        <taxon>Gunneridae</taxon>
        <taxon>Pentapetalae</taxon>
        <taxon>rosids</taxon>
        <taxon>malvids</taxon>
        <taxon>Sapindales</taxon>
        <taxon>Sapindaceae</taxon>
        <taxon>Hippocastanoideae</taxon>
        <taxon>Acereae</taxon>
        <taxon>Dipteronia</taxon>
    </lineage>
</organism>
<keyword evidence="2" id="KW-1185">Reference proteome</keyword>
<sequence length="84" mass="9655">MCDIEIPFNDVNYDSFKVFCETLGHYGPGIKPLSFHEIRVPLLNKKAENTRSAMNDHMETWAKHGCSLLSDGSNLERQERKDID</sequence>
<proteinExistence type="predicted"/>
<gene>
    <name evidence="1" type="ORF">Ddye_022910</name>
</gene>
<protein>
    <submittedName>
        <fullName evidence="1">Uncharacterized protein</fullName>
    </submittedName>
</protein>
<dbReference type="Proteomes" id="UP001280121">
    <property type="component" value="Unassembled WGS sequence"/>
</dbReference>
<evidence type="ECO:0000313" key="1">
    <source>
        <dbReference type="EMBL" id="KAK2641147.1"/>
    </source>
</evidence>
<dbReference type="EMBL" id="JANJYI010000007">
    <property type="protein sequence ID" value="KAK2641147.1"/>
    <property type="molecule type" value="Genomic_DNA"/>
</dbReference>
<accession>A0AAD9WSU5</accession>
<dbReference type="AlphaFoldDB" id="A0AAD9WSU5"/>
<comment type="caution">
    <text evidence="1">The sequence shown here is derived from an EMBL/GenBank/DDBJ whole genome shotgun (WGS) entry which is preliminary data.</text>
</comment>
<reference evidence="1" key="1">
    <citation type="journal article" date="2023" name="Plant J.">
        <title>Genome sequences and population genomics provide insights into the demographic history, inbreeding, and mutation load of two 'living fossil' tree species of Dipteronia.</title>
        <authorList>
            <person name="Feng Y."/>
            <person name="Comes H.P."/>
            <person name="Chen J."/>
            <person name="Zhu S."/>
            <person name="Lu R."/>
            <person name="Zhang X."/>
            <person name="Li P."/>
            <person name="Qiu J."/>
            <person name="Olsen K.M."/>
            <person name="Qiu Y."/>
        </authorList>
    </citation>
    <scope>NUCLEOTIDE SEQUENCE</scope>
    <source>
        <strain evidence="1">KIB01</strain>
    </source>
</reference>
<evidence type="ECO:0000313" key="2">
    <source>
        <dbReference type="Proteomes" id="UP001280121"/>
    </source>
</evidence>
<name>A0AAD9WSU5_9ROSI</name>